<dbReference type="OrthoDB" id="1822979at2"/>
<reference evidence="3 4" key="1">
    <citation type="journal article" date="2014" name="PLoS ONE">
        <title>Rumen cellulosomics: divergent fiber-degrading strategies revealed by comparative genome-wide analysis of six ruminococcal strains.</title>
        <authorList>
            <person name="Dassa B."/>
            <person name="Borovok I."/>
            <person name="Ruimy-Israeli V."/>
            <person name="Lamed R."/>
            <person name="Flint H.J."/>
            <person name="Duncan S.H."/>
            <person name="Henrissat B."/>
            <person name="Coutinho P."/>
            <person name="Morrison M."/>
            <person name="Mosoni P."/>
            <person name="Yeoman C.J."/>
            <person name="White B.A."/>
            <person name="Bayer E.A."/>
        </authorList>
    </citation>
    <scope>NUCLEOTIDE SEQUENCE [LARGE SCALE GENOMIC DNA]</scope>
    <source>
        <strain evidence="3 4">007c</strain>
    </source>
</reference>
<comment type="caution">
    <text evidence="3">The sequence shown here is derived from an EMBL/GenBank/DDBJ whole genome shotgun (WGS) entry which is preliminary data.</text>
</comment>
<feature type="transmembrane region" description="Helical" evidence="1">
    <location>
        <begin position="6"/>
        <end position="22"/>
    </location>
</feature>
<keyword evidence="1" id="KW-0472">Membrane</keyword>
<sequence length="135" mass="15720">MFVYFIAILPLALGSYTFYSLFKSIKNCTVMVEAEIIDIMTGEDTDLDGYTTLYYKPVFRYYYDGHEYISSEMTEYPSINYQKGDTLTIYINPEFPDEVLNKKIRTKSYIAFGTLCILFSILIIAINLFFSYHSS</sequence>
<feature type="transmembrane region" description="Helical" evidence="1">
    <location>
        <begin position="109"/>
        <end position="130"/>
    </location>
</feature>
<evidence type="ECO:0000259" key="2">
    <source>
        <dbReference type="Pfam" id="PF12158"/>
    </source>
</evidence>
<dbReference type="AlphaFoldDB" id="W7UKW5"/>
<keyword evidence="1" id="KW-1133">Transmembrane helix</keyword>
<dbReference type="Proteomes" id="UP000019365">
    <property type="component" value="Unassembled WGS sequence"/>
</dbReference>
<name>W7UKW5_RUMFL</name>
<dbReference type="RefSeq" id="WP_037297874.1">
    <property type="nucleotide sequence ID" value="NZ_ATAX01000016.1"/>
</dbReference>
<keyword evidence="1" id="KW-0812">Transmembrane</keyword>
<accession>W7UKW5</accession>
<evidence type="ECO:0000256" key="1">
    <source>
        <dbReference type="SAM" id="Phobius"/>
    </source>
</evidence>
<protein>
    <recommendedName>
        <fullName evidence="2">DUF3592 domain-containing protein</fullName>
    </recommendedName>
</protein>
<evidence type="ECO:0000313" key="3">
    <source>
        <dbReference type="EMBL" id="EWM54418.1"/>
    </source>
</evidence>
<organism evidence="3 4">
    <name type="scientific">Ruminococcus flavefaciens 007c</name>
    <dbReference type="NCBI Taxonomy" id="1341157"/>
    <lineage>
        <taxon>Bacteria</taxon>
        <taxon>Bacillati</taxon>
        <taxon>Bacillota</taxon>
        <taxon>Clostridia</taxon>
        <taxon>Eubacteriales</taxon>
        <taxon>Oscillospiraceae</taxon>
        <taxon>Ruminococcus</taxon>
    </lineage>
</organism>
<proteinExistence type="predicted"/>
<feature type="domain" description="DUF3592" evidence="2">
    <location>
        <begin position="32"/>
        <end position="99"/>
    </location>
</feature>
<dbReference type="Pfam" id="PF12158">
    <property type="entry name" value="DUF3592"/>
    <property type="match status" value="1"/>
</dbReference>
<dbReference type="EMBL" id="ATAX01000016">
    <property type="protein sequence ID" value="EWM54418.1"/>
    <property type="molecule type" value="Genomic_DNA"/>
</dbReference>
<gene>
    <name evidence="3" type="ORF">RF007C_12475</name>
</gene>
<dbReference type="InterPro" id="IPR021994">
    <property type="entry name" value="DUF3592"/>
</dbReference>
<keyword evidence="4" id="KW-1185">Reference proteome</keyword>
<evidence type="ECO:0000313" key="4">
    <source>
        <dbReference type="Proteomes" id="UP000019365"/>
    </source>
</evidence>